<dbReference type="EMBL" id="BPTR01000001">
    <property type="protein sequence ID" value="GJG28578.1"/>
    <property type="molecule type" value="Genomic_DNA"/>
</dbReference>
<accession>A0AA37HYF0</accession>
<protein>
    <recommendedName>
        <fullName evidence="3">Lipoprotein</fullName>
    </recommendedName>
</protein>
<dbReference type="RefSeq" id="WP_006281150.1">
    <property type="nucleotide sequence ID" value="NZ_BPTR01000001.1"/>
</dbReference>
<dbReference type="PROSITE" id="PS51257">
    <property type="entry name" value="PROKAR_LIPOPROTEIN"/>
    <property type="match status" value="1"/>
</dbReference>
<name>A0AA37HYF0_SEGBR</name>
<reference evidence="1" key="1">
    <citation type="submission" date="2021-08" db="EMBL/GenBank/DDBJ databases">
        <title>Prevotella lacticifex sp. nov., isolated from rumen of cow.</title>
        <authorList>
            <person name="Shinkai T."/>
            <person name="Ikeyama N."/>
            <person name="Kumagai M."/>
            <person name="Ohmori H."/>
            <person name="Sakamoto M."/>
            <person name="Ohkuma M."/>
            <person name="Mitsumori M."/>
        </authorList>
    </citation>
    <scope>NUCLEOTIDE SEQUENCE</scope>
    <source>
        <strain evidence="1">DSM 11371</strain>
    </source>
</reference>
<evidence type="ECO:0008006" key="3">
    <source>
        <dbReference type="Google" id="ProtNLM"/>
    </source>
</evidence>
<evidence type="ECO:0000313" key="1">
    <source>
        <dbReference type="EMBL" id="GJG28578.1"/>
    </source>
</evidence>
<gene>
    <name evidence="1" type="ORF">PRRU23_22780</name>
</gene>
<dbReference type="AlphaFoldDB" id="A0AA37HYF0"/>
<evidence type="ECO:0000313" key="2">
    <source>
        <dbReference type="Proteomes" id="UP000887043"/>
    </source>
</evidence>
<comment type="caution">
    <text evidence="1">The sequence shown here is derived from an EMBL/GenBank/DDBJ whole genome shotgun (WGS) entry which is preliminary data.</text>
</comment>
<proteinExistence type="predicted"/>
<dbReference type="Proteomes" id="UP000887043">
    <property type="component" value="Unassembled WGS sequence"/>
</dbReference>
<sequence>MFKRSLFFALVLIMYALVISSCSSEEEEMIRNPRASYLMTTEFDFYCVDHFILEDSNRMTVSSMADRISACVDSFKKSYPYDLPYENYMDSLSRCDTTILKLFKERSLGFQADIQHFDELFKQDSVGHGIYTMTIVPKLIRYTSMNVSSMIVYGDTIVINYSK</sequence>
<organism evidence="1 2">
    <name type="scientific">Segatella bryantii</name>
    <name type="common">Prevotella bryantii</name>
    <dbReference type="NCBI Taxonomy" id="77095"/>
    <lineage>
        <taxon>Bacteria</taxon>
        <taxon>Pseudomonadati</taxon>
        <taxon>Bacteroidota</taxon>
        <taxon>Bacteroidia</taxon>
        <taxon>Bacteroidales</taxon>
        <taxon>Prevotellaceae</taxon>
        <taxon>Segatella</taxon>
    </lineage>
</organism>